<dbReference type="Gene3D" id="3.10.129.10">
    <property type="entry name" value="Hotdog Thioesterase"/>
    <property type="match status" value="1"/>
</dbReference>
<dbReference type="InterPro" id="IPR029069">
    <property type="entry name" value="HotDog_dom_sf"/>
</dbReference>
<organism evidence="4 5">
    <name type="scientific">Gordonia hankookensis</name>
    <dbReference type="NCBI Taxonomy" id="589403"/>
    <lineage>
        <taxon>Bacteria</taxon>
        <taxon>Bacillati</taxon>
        <taxon>Actinomycetota</taxon>
        <taxon>Actinomycetes</taxon>
        <taxon>Mycobacteriales</taxon>
        <taxon>Gordoniaceae</taxon>
        <taxon>Gordonia</taxon>
    </lineage>
</organism>
<dbReference type="SUPFAM" id="SSF54637">
    <property type="entry name" value="Thioesterase/thiol ester dehydrase-isomerase"/>
    <property type="match status" value="1"/>
</dbReference>
<evidence type="ECO:0000256" key="2">
    <source>
        <dbReference type="ARBA" id="ARBA00022801"/>
    </source>
</evidence>
<dbReference type="InterPro" id="IPR006683">
    <property type="entry name" value="Thioestr_dom"/>
</dbReference>
<dbReference type="EMBL" id="JACWMS010000001">
    <property type="protein sequence ID" value="MBD1319382.1"/>
    <property type="molecule type" value="Genomic_DNA"/>
</dbReference>
<evidence type="ECO:0000256" key="1">
    <source>
        <dbReference type="ARBA" id="ARBA00008324"/>
    </source>
</evidence>
<dbReference type="NCBIfam" id="TIGR00369">
    <property type="entry name" value="unchar_dom_1"/>
    <property type="match status" value="1"/>
</dbReference>
<dbReference type="CDD" id="cd03443">
    <property type="entry name" value="PaaI_thioesterase"/>
    <property type="match status" value="1"/>
</dbReference>
<reference evidence="4 5" key="1">
    <citation type="submission" date="2020-09" db="EMBL/GenBank/DDBJ databases">
        <title>Novel species in genus Gordonia.</title>
        <authorList>
            <person name="Zhang G."/>
        </authorList>
    </citation>
    <scope>NUCLEOTIDE SEQUENCE [LARGE SCALE GENOMIC DNA]</scope>
    <source>
        <strain evidence="4 5">ON-33</strain>
    </source>
</reference>
<keyword evidence="5" id="KW-1185">Reference proteome</keyword>
<evidence type="ECO:0000313" key="5">
    <source>
        <dbReference type="Proteomes" id="UP000602395"/>
    </source>
</evidence>
<gene>
    <name evidence="4" type="ORF">IDF66_07275</name>
</gene>
<accession>A0ABR7WC34</accession>
<proteinExistence type="inferred from homology"/>
<dbReference type="Proteomes" id="UP000602395">
    <property type="component" value="Unassembled WGS sequence"/>
</dbReference>
<dbReference type="InterPro" id="IPR039298">
    <property type="entry name" value="ACOT13"/>
</dbReference>
<evidence type="ECO:0000313" key="4">
    <source>
        <dbReference type="EMBL" id="MBD1319382.1"/>
    </source>
</evidence>
<evidence type="ECO:0000259" key="3">
    <source>
        <dbReference type="Pfam" id="PF03061"/>
    </source>
</evidence>
<dbReference type="PANTHER" id="PTHR21660">
    <property type="entry name" value="THIOESTERASE SUPERFAMILY MEMBER-RELATED"/>
    <property type="match status" value="1"/>
</dbReference>
<comment type="similarity">
    <text evidence="1">Belongs to the thioesterase PaaI family.</text>
</comment>
<dbReference type="PANTHER" id="PTHR21660:SF1">
    <property type="entry name" value="ACYL-COENZYME A THIOESTERASE 13"/>
    <property type="match status" value="1"/>
</dbReference>
<sequence length="141" mass="14894">MSHHTGASNAAEPSPIRELFAHIGFGEPIRDGDELVVELPAAPHVVNTRGGIQGGLIATLIDVVAGMHALEDCPPGIGVVTSDMNIRYLRAVTTGVASARSRIVHSGRRSVIVQVDVYATESDELAVMATANFAKTPRTDR</sequence>
<comment type="caution">
    <text evidence="4">The sequence shown here is derived from an EMBL/GenBank/DDBJ whole genome shotgun (WGS) entry which is preliminary data.</text>
</comment>
<keyword evidence="2" id="KW-0378">Hydrolase</keyword>
<protein>
    <submittedName>
        <fullName evidence="4">PaaI family thioesterase</fullName>
    </submittedName>
</protein>
<dbReference type="Pfam" id="PF03061">
    <property type="entry name" value="4HBT"/>
    <property type="match status" value="1"/>
</dbReference>
<dbReference type="InterPro" id="IPR003736">
    <property type="entry name" value="PAAI_dom"/>
</dbReference>
<feature type="domain" description="Thioesterase" evidence="3">
    <location>
        <begin position="54"/>
        <end position="124"/>
    </location>
</feature>
<name>A0ABR7WC34_9ACTN</name>